<dbReference type="GO" id="GO:0016887">
    <property type="term" value="F:ATP hydrolysis activity"/>
    <property type="evidence" value="ECO:0007669"/>
    <property type="project" value="InterPro"/>
</dbReference>
<evidence type="ECO:0000313" key="9">
    <source>
        <dbReference type="EMBL" id="CAE7588740.1"/>
    </source>
</evidence>
<dbReference type="InterPro" id="IPR003593">
    <property type="entry name" value="AAA+_ATPase"/>
</dbReference>
<dbReference type="PROSITE" id="PS50893">
    <property type="entry name" value="ABC_TRANSPORTER_2"/>
    <property type="match status" value="2"/>
</dbReference>
<evidence type="ECO:0000256" key="5">
    <source>
        <dbReference type="SAM" id="Coils"/>
    </source>
</evidence>
<feature type="region of interest" description="Disordered" evidence="6">
    <location>
        <begin position="368"/>
        <end position="394"/>
    </location>
</feature>
<dbReference type="SMART" id="SM00382">
    <property type="entry name" value="AAA"/>
    <property type="match status" value="2"/>
</dbReference>
<keyword evidence="1" id="KW-0677">Repeat</keyword>
<dbReference type="OrthoDB" id="2110130at2759"/>
<keyword evidence="10" id="KW-1185">Reference proteome</keyword>
<evidence type="ECO:0000256" key="4">
    <source>
        <dbReference type="PROSITE-ProRule" id="PRU00723"/>
    </source>
</evidence>
<keyword evidence="3" id="KW-0067">ATP-binding</keyword>
<dbReference type="FunFam" id="3.40.50.300:FF:000011">
    <property type="entry name" value="Putative ABC transporter ATP-binding component"/>
    <property type="match status" value="1"/>
</dbReference>
<feature type="domain" description="ABC transporter" evidence="8">
    <location>
        <begin position="895"/>
        <end position="1100"/>
    </location>
</feature>
<dbReference type="PROSITE" id="PS00211">
    <property type="entry name" value="ABC_TRANSPORTER_1"/>
    <property type="match status" value="2"/>
</dbReference>
<dbReference type="InterPro" id="IPR000571">
    <property type="entry name" value="Znf_CCCH"/>
</dbReference>
<dbReference type="Proteomes" id="UP000601435">
    <property type="component" value="Unassembled WGS sequence"/>
</dbReference>
<dbReference type="Pfam" id="PF00005">
    <property type="entry name" value="ABC_tran"/>
    <property type="match status" value="2"/>
</dbReference>
<sequence length="1100" mass="123065">MFWDLPPIGTLDVVCNRATCLGNPFGSCSYADPSQRPPVDAAGWCAGEHEVLVSAYDEYLQAVLSQDASTDLQEEVRRIAERRSLLLSDAWEKQDLKREDVRSALDALASQVSRGCFLRLLCHCRPYVRCHAESIKRYLDQFTKLDAGVPAPLPNQGPVDIEGRVWPSSAAAERCSIRTKRLTCTRAGRALDPGSMKSYCAQCWSYHSVVYFWPDWDDVWPECFYRDGYVQCTSGADDADREDDCAYVDRPLCSFYVRGCCKFGNDCWYRHAKRWPRQEILAEAANEEKMVIPWEVASIRIMPKKAESEIADFLQKLAPNLEDTVRSFLVSTLAEAISEEEVRECCDNWLEEVDGGFQSLYDFLGLDEASPTPEPPKAPPKLASAAGYPQQQYPPAEEAISHEEHKEVEEVIEPALDKGKKSKVKAKPKKKVKEKEGLGKEKQLDELLEVRARVSRFHKEAVEDEMTSAVAEVDVHDLCISVAGRDLLKDAHLKLCPGQRYGFVGRNGSGKSSLFRAMASRRIPGYPPNCVTLLVDQEDVGDERTAVETVLAAHQELSYVLEEESALQAGELGSPEAAVKASRAYAYLMAKRARFKAAMYESKLSGLRGKAAREALLQAEHEEAKAAEHLEAEVSCSEATAETQAHVVELLADIRERLRILGADSMRGQAEVILKGLGFNEEDLRKPTRLLSGGWRMRVALAKALLAKPNVLLLDEPTNHLDWQAILWLEKYLVSEDMNEIALVVVSHDRDFLDKVSTMILRLFEMKLQVHNGNFSTFEEAHEKDQQHRAELVQRQSEKQEKVEKQIKEMEQRGRKTNNDSLLKAAVSRKTKLGLDDKPWSFNRVGLERAGGHKFKFSYATHFEAMEEMAVESKEQAVRLKLKSAAPLGFEAALLQCRDVVIGYEKAKPLVRKFDLDIRDKSRVGILGVNGSGKTTLLRTLVQDLPCLAGEVYQQPRVVVGFFSQHQADNLPNDATALEALCERHPNLTEGEVRSHLGSFGLGRLAVSPVRCLSGGERSRVALAAATLRPPHVLVLDEPTNHLDLQTVEALGNALKDFQGSVVVTSHDRRLLREVCTDFLAVQNKQLVKLSLDAFVRSVR</sequence>
<feature type="zinc finger region" description="C3H1-type" evidence="4">
    <location>
        <begin position="247"/>
        <end position="274"/>
    </location>
</feature>
<keyword evidence="4" id="KW-0862">Zinc</keyword>
<dbReference type="Gene3D" id="4.10.1000.10">
    <property type="entry name" value="Zinc finger, CCCH-type"/>
    <property type="match status" value="1"/>
</dbReference>
<protein>
    <submittedName>
        <fullName evidence="9">ABCF3 protein</fullName>
    </submittedName>
</protein>
<dbReference type="SUPFAM" id="SSF52540">
    <property type="entry name" value="P-loop containing nucleoside triphosphate hydrolases"/>
    <property type="match status" value="2"/>
</dbReference>
<dbReference type="InterPro" id="IPR050611">
    <property type="entry name" value="ABCF"/>
</dbReference>
<proteinExistence type="predicted"/>
<evidence type="ECO:0000256" key="1">
    <source>
        <dbReference type="ARBA" id="ARBA00022737"/>
    </source>
</evidence>
<gene>
    <name evidence="9" type="primary">ABCF3</name>
    <name evidence="9" type="ORF">SNEC2469_LOCUS17017</name>
</gene>
<organism evidence="9 10">
    <name type="scientific">Symbiodinium necroappetens</name>
    <dbReference type="NCBI Taxonomy" id="1628268"/>
    <lineage>
        <taxon>Eukaryota</taxon>
        <taxon>Sar</taxon>
        <taxon>Alveolata</taxon>
        <taxon>Dinophyceae</taxon>
        <taxon>Suessiales</taxon>
        <taxon>Symbiodiniaceae</taxon>
        <taxon>Symbiodinium</taxon>
    </lineage>
</organism>
<feature type="coiled-coil region" evidence="5">
    <location>
        <begin position="793"/>
        <end position="820"/>
    </location>
</feature>
<keyword evidence="4" id="KW-0479">Metal-binding</keyword>
<evidence type="ECO:0000313" key="10">
    <source>
        <dbReference type="Proteomes" id="UP000601435"/>
    </source>
</evidence>
<name>A0A812UZK1_9DINO</name>
<dbReference type="Gene3D" id="3.40.50.300">
    <property type="entry name" value="P-loop containing nucleotide triphosphate hydrolases"/>
    <property type="match status" value="2"/>
</dbReference>
<keyword evidence="4" id="KW-0863">Zinc-finger</keyword>
<dbReference type="PANTHER" id="PTHR19211">
    <property type="entry name" value="ATP-BINDING TRANSPORT PROTEIN-RELATED"/>
    <property type="match status" value="1"/>
</dbReference>
<comment type="caution">
    <text evidence="9">The sequence shown here is derived from an EMBL/GenBank/DDBJ whole genome shotgun (WGS) entry which is preliminary data.</text>
</comment>
<evidence type="ECO:0000256" key="6">
    <source>
        <dbReference type="SAM" id="MobiDB-lite"/>
    </source>
</evidence>
<dbReference type="InterPro" id="IPR003439">
    <property type="entry name" value="ABC_transporter-like_ATP-bd"/>
</dbReference>
<evidence type="ECO:0000256" key="3">
    <source>
        <dbReference type="ARBA" id="ARBA00022840"/>
    </source>
</evidence>
<dbReference type="PANTHER" id="PTHR19211:SF14">
    <property type="entry name" value="ATP-BINDING CASSETTE SUB-FAMILY F MEMBER 1"/>
    <property type="match status" value="1"/>
</dbReference>
<dbReference type="EMBL" id="CAJNJA010027920">
    <property type="protein sequence ID" value="CAE7588740.1"/>
    <property type="molecule type" value="Genomic_DNA"/>
</dbReference>
<dbReference type="AlphaFoldDB" id="A0A812UZK1"/>
<dbReference type="InterPro" id="IPR027417">
    <property type="entry name" value="P-loop_NTPase"/>
</dbReference>
<reference evidence="9" key="1">
    <citation type="submission" date="2021-02" db="EMBL/GenBank/DDBJ databases">
        <authorList>
            <person name="Dougan E. K."/>
            <person name="Rhodes N."/>
            <person name="Thang M."/>
            <person name="Chan C."/>
        </authorList>
    </citation>
    <scope>NUCLEOTIDE SEQUENCE</scope>
</reference>
<keyword evidence="5" id="KW-0175">Coiled coil</keyword>
<evidence type="ECO:0000256" key="2">
    <source>
        <dbReference type="ARBA" id="ARBA00022741"/>
    </source>
</evidence>
<dbReference type="InterPro" id="IPR017871">
    <property type="entry name" value="ABC_transporter-like_CS"/>
</dbReference>
<dbReference type="CDD" id="cd03221">
    <property type="entry name" value="ABCF_EF-3"/>
    <property type="match status" value="1"/>
</dbReference>
<evidence type="ECO:0000259" key="7">
    <source>
        <dbReference type="PROSITE" id="PS50103"/>
    </source>
</evidence>
<dbReference type="GO" id="GO:0005524">
    <property type="term" value="F:ATP binding"/>
    <property type="evidence" value="ECO:0007669"/>
    <property type="project" value="UniProtKB-KW"/>
</dbReference>
<dbReference type="SMART" id="SM00356">
    <property type="entry name" value="ZnF_C3H1"/>
    <property type="match status" value="1"/>
</dbReference>
<dbReference type="PROSITE" id="PS50103">
    <property type="entry name" value="ZF_C3H1"/>
    <property type="match status" value="1"/>
</dbReference>
<feature type="domain" description="C3H1-type" evidence="7">
    <location>
        <begin position="247"/>
        <end position="274"/>
    </location>
</feature>
<dbReference type="GO" id="GO:0008270">
    <property type="term" value="F:zinc ion binding"/>
    <property type="evidence" value="ECO:0007669"/>
    <property type="project" value="UniProtKB-KW"/>
</dbReference>
<accession>A0A812UZK1</accession>
<keyword evidence="2" id="KW-0547">Nucleotide-binding</keyword>
<evidence type="ECO:0000259" key="8">
    <source>
        <dbReference type="PROSITE" id="PS50893"/>
    </source>
</evidence>
<feature type="domain" description="ABC transporter" evidence="8">
    <location>
        <begin position="473"/>
        <end position="790"/>
    </location>
</feature>